<organism evidence="7 8">
    <name type="scientific">Erpetoichthys calabaricus</name>
    <name type="common">Rope fish</name>
    <name type="synonym">Calamoichthys calabaricus</name>
    <dbReference type="NCBI Taxonomy" id="27687"/>
    <lineage>
        <taxon>Eukaryota</taxon>
        <taxon>Metazoa</taxon>
        <taxon>Chordata</taxon>
        <taxon>Craniata</taxon>
        <taxon>Vertebrata</taxon>
        <taxon>Euteleostomi</taxon>
        <taxon>Actinopterygii</taxon>
        <taxon>Polypteriformes</taxon>
        <taxon>Polypteridae</taxon>
        <taxon>Erpetoichthys</taxon>
    </lineage>
</organism>
<evidence type="ECO:0000256" key="4">
    <source>
        <dbReference type="ARBA" id="ARBA00022777"/>
    </source>
</evidence>
<accession>A0A8C4S3G4</accession>
<dbReference type="AlphaFoldDB" id="A0A8C4S3G4"/>
<evidence type="ECO:0000313" key="8">
    <source>
        <dbReference type="Proteomes" id="UP000694620"/>
    </source>
</evidence>
<dbReference type="Gene3D" id="1.10.510.10">
    <property type="entry name" value="Transferase(Phosphotransferase) domain 1"/>
    <property type="match status" value="1"/>
</dbReference>
<keyword evidence="2" id="KW-0808">Transferase</keyword>
<dbReference type="Pfam" id="PF00069">
    <property type="entry name" value="Pkinase"/>
    <property type="match status" value="1"/>
</dbReference>
<reference evidence="7" key="3">
    <citation type="submission" date="2025-09" db="UniProtKB">
        <authorList>
            <consortium name="Ensembl"/>
        </authorList>
    </citation>
    <scope>IDENTIFICATION</scope>
</reference>
<dbReference type="GO" id="GO:0005524">
    <property type="term" value="F:ATP binding"/>
    <property type="evidence" value="ECO:0007669"/>
    <property type="project" value="UniProtKB-KW"/>
</dbReference>
<proteinExistence type="predicted"/>
<protein>
    <recommendedName>
        <fullName evidence="6">Protein kinase domain-containing protein</fullName>
    </recommendedName>
</protein>
<dbReference type="GeneTree" id="ENSGT00980000203252"/>
<reference evidence="7" key="2">
    <citation type="submission" date="2025-08" db="UniProtKB">
        <authorList>
            <consortium name="Ensembl"/>
        </authorList>
    </citation>
    <scope>IDENTIFICATION</scope>
</reference>
<keyword evidence="1" id="KW-0723">Serine/threonine-protein kinase</keyword>
<dbReference type="Proteomes" id="UP000694620">
    <property type="component" value="Chromosome 3"/>
</dbReference>
<dbReference type="PANTHER" id="PTHR24351">
    <property type="entry name" value="RIBOSOMAL PROTEIN S6 KINASE"/>
    <property type="match status" value="1"/>
</dbReference>
<dbReference type="SUPFAM" id="SSF56112">
    <property type="entry name" value="Protein kinase-like (PK-like)"/>
    <property type="match status" value="1"/>
</dbReference>
<evidence type="ECO:0000256" key="1">
    <source>
        <dbReference type="ARBA" id="ARBA00022527"/>
    </source>
</evidence>
<keyword evidence="8" id="KW-1185">Reference proteome</keyword>
<feature type="domain" description="Protein kinase" evidence="6">
    <location>
        <begin position="1"/>
        <end position="61"/>
    </location>
</feature>
<reference evidence="7" key="1">
    <citation type="submission" date="2021-06" db="EMBL/GenBank/DDBJ databases">
        <authorList>
            <consortium name="Wellcome Sanger Institute Data Sharing"/>
        </authorList>
    </citation>
    <scope>NUCLEOTIDE SEQUENCE [LARGE SCALE GENOMIC DNA]</scope>
</reference>
<evidence type="ECO:0000256" key="3">
    <source>
        <dbReference type="ARBA" id="ARBA00022741"/>
    </source>
</evidence>
<dbReference type="PROSITE" id="PS50011">
    <property type="entry name" value="PROTEIN_KINASE_DOM"/>
    <property type="match status" value="1"/>
</dbReference>
<keyword evidence="5" id="KW-0067">ATP-binding</keyword>
<evidence type="ECO:0000256" key="5">
    <source>
        <dbReference type="ARBA" id="ARBA00022840"/>
    </source>
</evidence>
<dbReference type="InterPro" id="IPR000719">
    <property type="entry name" value="Prot_kinase_dom"/>
</dbReference>
<dbReference type="InterPro" id="IPR011009">
    <property type="entry name" value="Kinase-like_dom_sf"/>
</dbReference>
<sequence>MTDFVLDVVYRELKLENMMLDKDGHIKITDFGLCKEGSYLTKQASHYIFHHQVYKNYFSSK</sequence>
<dbReference type="Ensembl" id="ENSECRT00000010698.1">
    <property type="protein sequence ID" value="ENSECRP00000010522.1"/>
    <property type="gene ID" value="ENSECRG00000007009.1"/>
</dbReference>
<keyword evidence="4" id="KW-0418">Kinase</keyword>
<evidence type="ECO:0000259" key="6">
    <source>
        <dbReference type="PROSITE" id="PS50011"/>
    </source>
</evidence>
<keyword evidence="3" id="KW-0547">Nucleotide-binding</keyword>
<dbReference type="GO" id="GO:0004674">
    <property type="term" value="F:protein serine/threonine kinase activity"/>
    <property type="evidence" value="ECO:0007669"/>
    <property type="project" value="UniProtKB-KW"/>
</dbReference>
<evidence type="ECO:0000256" key="2">
    <source>
        <dbReference type="ARBA" id="ARBA00022679"/>
    </source>
</evidence>
<evidence type="ECO:0000313" key="7">
    <source>
        <dbReference type="Ensembl" id="ENSECRP00000010522.1"/>
    </source>
</evidence>
<name>A0A8C4S3G4_ERPCA</name>